<keyword evidence="1" id="KW-1133">Transmembrane helix</keyword>
<protein>
    <submittedName>
        <fullName evidence="2">(northern house mosquito) hypothetical protein</fullName>
    </submittedName>
</protein>
<feature type="transmembrane region" description="Helical" evidence="1">
    <location>
        <begin position="66"/>
        <end position="84"/>
    </location>
</feature>
<dbReference type="EMBL" id="HBUE01100487">
    <property type="protein sequence ID" value="CAG6485144.1"/>
    <property type="molecule type" value="Transcribed_RNA"/>
</dbReference>
<feature type="transmembrane region" description="Helical" evidence="1">
    <location>
        <begin position="91"/>
        <end position="111"/>
    </location>
</feature>
<evidence type="ECO:0000313" key="2">
    <source>
        <dbReference type="EMBL" id="CAG6485144.1"/>
    </source>
</evidence>
<dbReference type="EMBL" id="HBUE01157304">
    <property type="protein sequence ID" value="CAG6508394.1"/>
    <property type="molecule type" value="Transcribed_RNA"/>
</dbReference>
<keyword evidence="1" id="KW-0812">Transmembrane</keyword>
<dbReference type="EMBL" id="HBUE01100491">
    <property type="protein sequence ID" value="CAG6485153.1"/>
    <property type="molecule type" value="Transcribed_RNA"/>
</dbReference>
<accession>A0A8D8FWL2</accession>
<proteinExistence type="predicted"/>
<dbReference type="AlphaFoldDB" id="A0A8D8FWL2"/>
<keyword evidence="1" id="KW-0472">Membrane</keyword>
<evidence type="ECO:0000256" key="1">
    <source>
        <dbReference type="SAM" id="Phobius"/>
    </source>
</evidence>
<name>A0A8D8FWL2_CULPI</name>
<dbReference type="EMBL" id="HBUE01262419">
    <property type="protein sequence ID" value="CAG6559751.1"/>
    <property type="molecule type" value="Transcribed_RNA"/>
</dbReference>
<reference evidence="2" key="1">
    <citation type="submission" date="2021-05" db="EMBL/GenBank/DDBJ databases">
        <authorList>
            <person name="Alioto T."/>
            <person name="Alioto T."/>
            <person name="Gomez Garrido J."/>
        </authorList>
    </citation>
    <scope>NUCLEOTIDE SEQUENCE</scope>
</reference>
<sequence length="114" mass="13181">MRFLLLPRAIRDFRKNYDEKQATSPPCCLPRKHQTAQRFNRKFNQSAGNPAKFCIFLALNCGPENVFVLCPLFNAFYVHFMMYLGSIFKGISQVGISGIMLVLYYVIYYHAIVS</sequence>
<organism evidence="2">
    <name type="scientific">Culex pipiens</name>
    <name type="common">House mosquito</name>
    <dbReference type="NCBI Taxonomy" id="7175"/>
    <lineage>
        <taxon>Eukaryota</taxon>
        <taxon>Metazoa</taxon>
        <taxon>Ecdysozoa</taxon>
        <taxon>Arthropoda</taxon>
        <taxon>Hexapoda</taxon>
        <taxon>Insecta</taxon>
        <taxon>Pterygota</taxon>
        <taxon>Neoptera</taxon>
        <taxon>Endopterygota</taxon>
        <taxon>Diptera</taxon>
        <taxon>Nematocera</taxon>
        <taxon>Culicoidea</taxon>
        <taxon>Culicidae</taxon>
        <taxon>Culicinae</taxon>
        <taxon>Culicini</taxon>
        <taxon>Culex</taxon>
        <taxon>Culex</taxon>
    </lineage>
</organism>